<name>A0A7H8R3V9_TALRU</name>
<dbReference type="InterPro" id="IPR027417">
    <property type="entry name" value="P-loop_NTPase"/>
</dbReference>
<dbReference type="GO" id="GO:0043531">
    <property type="term" value="F:ADP binding"/>
    <property type="evidence" value="ECO:0007669"/>
    <property type="project" value="InterPro"/>
</dbReference>
<keyword evidence="3" id="KW-1185">Reference proteome</keyword>
<dbReference type="InterPro" id="IPR002182">
    <property type="entry name" value="NB-ARC"/>
</dbReference>
<dbReference type="RefSeq" id="XP_035347011.1">
    <property type="nucleotide sequence ID" value="XM_035491118.1"/>
</dbReference>
<accession>A0A7H8R3V9</accession>
<evidence type="ECO:0000313" key="2">
    <source>
        <dbReference type="EMBL" id="QKX60836.1"/>
    </source>
</evidence>
<feature type="domain" description="NB-ARC" evidence="1">
    <location>
        <begin position="53"/>
        <end position="164"/>
    </location>
</feature>
<dbReference type="PANTHER" id="PTHR35205">
    <property type="entry name" value="NB-ARC AND TPR DOMAIN PROTEIN"/>
    <property type="match status" value="1"/>
</dbReference>
<dbReference type="SUPFAM" id="SSF52540">
    <property type="entry name" value="P-loop containing nucleoside triphosphate hydrolases"/>
    <property type="match status" value="1"/>
</dbReference>
<dbReference type="Proteomes" id="UP000509510">
    <property type="component" value="Chromosome IV"/>
</dbReference>
<reference evidence="3" key="1">
    <citation type="submission" date="2020-06" db="EMBL/GenBank/DDBJ databases">
        <title>A chromosome-scale genome assembly of Talaromyces rugulosus W13939.</title>
        <authorList>
            <person name="Wang B."/>
            <person name="Guo L."/>
            <person name="Ye K."/>
            <person name="Wang L."/>
        </authorList>
    </citation>
    <scope>NUCLEOTIDE SEQUENCE [LARGE SCALE GENOMIC DNA]</scope>
    <source>
        <strain evidence="3">W13939</strain>
    </source>
</reference>
<evidence type="ECO:0000313" key="3">
    <source>
        <dbReference type="Proteomes" id="UP000509510"/>
    </source>
</evidence>
<dbReference type="Pfam" id="PF00931">
    <property type="entry name" value="NB-ARC"/>
    <property type="match status" value="1"/>
</dbReference>
<organism evidence="2 3">
    <name type="scientific">Talaromyces rugulosus</name>
    <name type="common">Penicillium rugulosum</name>
    <dbReference type="NCBI Taxonomy" id="121627"/>
    <lineage>
        <taxon>Eukaryota</taxon>
        <taxon>Fungi</taxon>
        <taxon>Dikarya</taxon>
        <taxon>Ascomycota</taxon>
        <taxon>Pezizomycotina</taxon>
        <taxon>Eurotiomycetes</taxon>
        <taxon>Eurotiomycetidae</taxon>
        <taxon>Eurotiales</taxon>
        <taxon>Trichocomaceae</taxon>
        <taxon>Talaromyces</taxon>
        <taxon>Talaromyces sect. Islandici</taxon>
    </lineage>
</organism>
<protein>
    <recommendedName>
        <fullName evidence="1">NB-ARC domain-containing protein</fullName>
    </recommendedName>
</protein>
<dbReference type="OrthoDB" id="6161812at2759"/>
<dbReference type="EMBL" id="CP055901">
    <property type="protein sequence ID" value="QKX60836.1"/>
    <property type="molecule type" value="Genomic_DNA"/>
</dbReference>
<sequence length="692" mass="78525">MPCLREYYKALAVPGEEEALKERIKNAKPLGKTLTIPFERNPEFFGCEKELAEVDDFFKKQNSSNQVSAVFILGMHGFGKTQLALEYAWKNAPNYDFVLWVSAKNELSIQQSLSYAATKALGLADADPTLNNMVNAVLVMQWLATTDLKWLLVYDNVMDDIELSRYWPCHGHGSVLVTAPFKKSAFKDYPESHWVELKDLDCKDGTKFLNHCLPPDRKIFETDTAEKILDRLFGSPYLIREATAFMVAKKFSPEMFLDLYKTESRQYPAWAVFERLELDSKIVLDSLSFLVSDSIPQELISRSDLLGQHRDGNSKYDALVALAELALVRINYEKKTISLSQGFQGYRIRQMAQNHYREYFHLTISHLLHYFLPQEECKNEAHCRIEPELYLPHVLYLLRTDRPADFSLVLDAGDVAFEAHGMQKREPGLYFCFLYYKHSHQLHNGGFGNSKITAFNASRIILDETESTRVYQKMAEMNLEQDPVAMMVCHMGLAASSAGDYTAGDGLFDLAEQILIEHRPYRTDMLIVTQVTVAQRLYCCNDFENAAKKLEGALKFVQFVEQGTKLPPLVPYYVHFAYISLGIRSKNLDLADKHLSLAFEAIKGAGMNRRLKSQGQYFYIAGRAVNIDDITNAPGIHRARTLYALSRAYAACPEKESLGAETKGLAVSCAGDSTLGLDSWEDFDKLVSLDLR</sequence>
<dbReference type="KEGG" id="trg:TRUGW13939_07982"/>
<dbReference type="Gene3D" id="3.40.50.300">
    <property type="entry name" value="P-loop containing nucleotide triphosphate hydrolases"/>
    <property type="match status" value="1"/>
</dbReference>
<dbReference type="PANTHER" id="PTHR35205:SF1">
    <property type="entry name" value="ZU5 DOMAIN-CONTAINING PROTEIN"/>
    <property type="match status" value="1"/>
</dbReference>
<dbReference type="GeneID" id="55995471"/>
<evidence type="ECO:0000259" key="1">
    <source>
        <dbReference type="Pfam" id="PF00931"/>
    </source>
</evidence>
<gene>
    <name evidence="2" type="ORF">TRUGW13939_07982</name>
</gene>
<dbReference type="AlphaFoldDB" id="A0A7H8R3V9"/>
<proteinExistence type="predicted"/>